<dbReference type="HOGENOM" id="CLU_011226_6_0_5"/>
<dbReference type="STRING" id="1458461.BN1012_Phect1486"/>
<reference evidence="3 4" key="1">
    <citation type="journal article" date="2014" name="Front. Genet.">
        <title>Genome and metabolic network of "Candidatus Phaeomarinobacter ectocarpi" Ec32, a new candidate genus of Alphaproteobacteria frequently associated with brown algae.</title>
        <authorList>
            <person name="Dittami S.M."/>
            <person name="Barbeyron T."/>
            <person name="Boyen C."/>
            <person name="Cambefort J."/>
            <person name="Collet G."/>
            <person name="Delage L."/>
            <person name="Gobet A."/>
            <person name="Groisillier A."/>
            <person name="Leblanc C."/>
            <person name="Michel G."/>
            <person name="Scornet D."/>
            <person name="Siegel A."/>
            <person name="Tapia J.E."/>
            <person name="Tonon T."/>
        </authorList>
    </citation>
    <scope>NUCLEOTIDE SEQUENCE [LARGE SCALE GENOMIC DNA]</scope>
    <source>
        <strain evidence="3 4">Ec32</strain>
    </source>
</reference>
<dbReference type="InterPro" id="IPR040079">
    <property type="entry name" value="Glutathione_S-Trfase"/>
</dbReference>
<organism evidence="3 4">
    <name type="scientific">Candidatus Phaeomarinibacter ectocarpi</name>
    <dbReference type="NCBI Taxonomy" id="1458461"/>
    <lineage>
        <taxon>Bacteria</taxon>
        <taxon>Pseudomonadati</taxon>
        <taxon>Pseudomonadota</taxon>
        <taxon>Alphaproteobacteria</taxon>
        <taxon>Hyphomicrobiales</taxon>
        <taxon>Parvibaculaceae</taxon>
        <taxon>Candidatus Phaeomarinibacter</taxon>
    </lineage>
</organism>
<dbReference type="EMBL" id="HG966617">
    <property type="protein sequence ID" value="CDO59700.1"/>
    <property type="molecule type" value="Genomic_DNA"/>
</dbReference>
<dbReference type="PANTHER" id="PTHR44051">
    <property type="entry name" value="GLUTATHIONE S-TRANSFERASE-RELATED"/>
    <property type="match status" value="1"/>
</dbReference>
<dbReference type="KEGG" id="pect:BN1012_Phect1486"/>
<dbReference type="InterPro" id="IPR010987">
    <property type="entry name" value="Glutathione-S-Trfase_C-like"/>
</dbReference>
<dbReference type="CDD" id="cd03056">
    <property type="entry name" value="GST_N_4"/>
    <property type="match status" value="1"/>
</dbReference>
<sequence>MIKLYRHELSGHAHRVELFLSLLGLDHELVDVDLMSGAHKTNAFRALNSFAQLPVIDDNGVIVSDSNAILVYLAKKYGNQTWLPEDAVKAAQVQRWLSIAAGPVAFGPAAARLVTLFKAPLDHERTKSIAYALFDVMEQELATRDWLAGADATIADVAGYSYIAHAPEGDVSLEPYPHLRAWLKRIEDLPGFVAMKATPIALAA</sequence>
<evidence type="ECO:0000313" key="4">
    <source>
        <dbReference type="Proteomes" id="UP000032160"/>
    </source>
</evidence>
<dbReference type="OrthoDB" id="9810080at2"/>
<feature type="domain" description="GST N-terminal" evidence="1">
    <location>
        <begin position="1"/>
        <end position="81"/>
    </location>
</feature>
<dbReference type="SFLD" id="SFLDG01151">
    <property type="entry name" value="Main.2:_Nu-like"/>
    <property type="match status" value="1"/>
</dbReference>
<dbReference type="SFLD" id="SFLDS00019">
    <property type="entry name" value="Glutathione_Transferase_(cytos"/>
    <property type="match status" value="1"/>
</dbReference>
<dbReference type="Gene3D" id="3.40.30.10">
    <property type="entry name" value="Glutaredoxin"/>
    <property type="match status" value="1"/>
</dbReference>
<dbReference type="SUPFAM" id="SSF47616">
    <property type="entry name" value="GST C-terminal domain-like"/>
    <property type="match status" value="1"/>
</dbReference>
<dbReference type="InterPro" id="IPR004045">
    <property type="entry name" value="Glutathione_S-Trfase_N"/>
</dbReference>
<dbReference type="SFLD" id="SFLDG00358">
    <property type="entry name" value="Main_(cytGST)"/>
    <property type="match status" value="1"/>
</dbReference>
<feature type="domain" description="GST C-terminal" evidence="2">
    <location>
        <begin position="86"/>
        <end position="204"/>
    </location>
</feature>
<evidence type="ECO:0000259" key="2">
    <source>
        <dbReference type="PROSITE" id="PS50405"/>
    </source>
</evidence>
<dbReference type="InterPro" id="IPR004046">
    <property type="entry name" value="GST_C"/>
</dbReference>
<accession>X5MLR3</accession>
<evidence type="ECO:0000313" key="3">
    <source>
        <dbReference type="EMBL" id="CDO59700.1"/>
    </source>
</evidence>
<protein>
    <submittedName>
        <fullName evidence="3">Glutathione S-transferase, unnamed subgroup</fullName>
        <ecNumber evidence="3">2.5.1.18</ecNumber>
    </submittedName>
</protein>
<dbReference type="SUPFAM" id="SSF52833">
    <property type="entry name" value="Thioredoxin-like"/>
    <property type="match status" value="1"/>
</dbReference>
<dbReference type="CDD" id="cd03206">
    <property type="entry name" value="GST_C_7"/>
    <property type="match status" value="1"/>
</dbReference>
<dbReference type="PATRIC" id="fig|1458461.3.peg.1485"/>
<evidence type="ECO:0000259" key="1">
    <source>
        <dbReference type="PROSITE" id="PS50404"/>
    </source>
</evidence>
<dbReference type="Pfam" id="PF13409">
    <property type="entry name" value="GST_N_2"/>
    <property type="match status" value="1"/>
</dbReference>
<name>X5MLR3_9HYPH</name>
<dbReference type="EC" id="2.5.1.18" evidence="3"/>
<dbReference type="PROSITE" id="PS50404">
    <property type="entry name" value="GST_NTER"/>
    <property type="match status" value="1"/>
</dbReference>
<dbReference type="Proteomes" id="UP000032160">
    <property type="component" value="Chromosome I"/>
</dbReference>
<keyword evidence="4" id="KW-1185">Reference proteome</keyword>
<dbReference type="AlphaFoldDB" id="X5MLR3"/>
<dbReference type="PANTHER" id="PTHR44051:SF2">
    <property type="entry name" value="HYPOTHETICAL GLUTATHIONE S-TRANSFERASE LIKE PROTEIN"/>
    <property type="match status" value="1"/>
</dbReference>
<dbReference type="InterPro" id="IPR036282">
    <property type="entry name" value="Glutathione-S-Trfase_C_sf"/>
</dbReference>
<dbReference type="Gene3D" id="1.20.1050.10">
    <property type="match status" value="1"/>
</dbReference>
<gene>
    <name evidence="3" type="ORF">BN1012_Phect1486</name>
</gene>
<keyword evidence="3" id="KW-0808">Transferase</keyword>
<dbReference type="GO" id="GO:0004364">
    <property type="term" value="F:glutathione transferase activity"/>
    <property type="evidence" value="ECO:0007669"/>
    <property type="project" value="UniProtKB-EC"/>
</dbReference>
<dbReference type="InterPro" id="IPR036249">
    <property type="entry name" value="Thioredoxin-like_sf"/>
</dbReference>
<proteinExistence type="predicted"/>
<dbReference type="Pfam" id="PF00043">
    <property type="entry name" value="GST_C"/>
    <property type="match status" value="1"/>
</dbReference>
<dbReference type="PROSITE" id="PS50405">
    <property type="entry name" value="GST_CTER"/>
    <property type="match status" value="1"/>
</dbReference>